<evidence type="ECO:0000313" key="5">
    <source>
        <dbReference type="Proteomes" id="UP000031952"/>
    </source>
</evidence>
<dbReference type="Proteomes" id="UP000031952">
    <property type="component" value="Unassembled WGS sequence"/>
</dbReference>
<dbReference type="EMBL" id="JWSW01000006">
    <property type="protein sequence ID" value="KIJ89114.1"/>
    <property type="molecule type" value="Genomic_DNA"/>
</dbReference>
<name>A0A0C2QZ62_9RICK</name>
<protein>
    <recommendedName>
        <fullName evidence="3">PNPLA domain-containing protein</fullName>
    </recommendedName>
</protein>
<organism evidence="4 5">
    <name type="scientific">Rickettsia asembonensis</name>
    <dbReference type="NCBI Taxonomy" id="1068590"/>
    <lineage>
        <taxon>Bacteria</taxon>
        <taxon>Pseudomonadati</taxon>
        <taxon>Pseudomonadota</taxon>
        <taxon>Alphaproteobacteria</taxon>
        <taxon>Rickettsiales</taxon>
        <taxon>Rickettsiaceae</taxon>
        <taxon>Rickettsieae</taxon>
        <taxon>Rickettsia</taxon>
        <taxon>spotted fever group</taxon>
    </lineage>
</organism>
<sequence length="206" mass="23509">MKENIRNFLQRSDIVNVKDDKALDELRERYDQKDGKIYFKDIALLQKYDPVQYKDLVITATQQETSELTIFNNFDTPNIEIALACRASASIPLVFEPVEIDGKKHVDGGYRDNIPTKYFKGNEPEFDIKEVTNNMEEITLAKKQGRTLAMAFGTGMEADANIAIYSAKKFENPSDIVKFLADVLFKTLAKVGGKFKYTETLRETNE</sequence>
<dbReference type="Gene3D" id="3.40.1090.10">
    <property type="entry name" value="Cytosolic phospholipase A2 catalytic domain"/>
    <property type="match status" value="1"/>
</dbReference>
<dbReference type="InterPro" id="IPR016035">
    <property type="entry name" value="Acyl_Trfase/lysoPLipase"/>
</dbReference>
<proteinExistence type="predicted"/>
<evidence type="ECO:0000259" key="3">
    <source>
        <dbReference type="PROSITE" id="PS51635"/>
    </source>
</evidence>
<evidence type="ECO:0000256" key="1">
    <source>
        <dbReference type="ARBA" id="ARBA00023098"/>
    </source>
</evidence>
<dbReference type="InterPro" id="IPR002641">
    <property type="entry name" value="PNPLA_dom"/>
</dbReference>
<keyword evidence="5" id="KW-1185">Reference proteome</keyword>
<feature type="domain" description="PNPLA" evidence="3">
    <location>
        <begin position="1"/>
        <end position="120"/>
    </location>
</feature>
<evidence type="ECO:0000256" key="2">
    <source>
        <dbReference type="PROSITE-ProRule" id="PRU01161"/>
    </source>
</evidence>
<reference evidence="4 5" key="1">
    <citation type="submission" date="2014-12" db="EMBL/GenBank/DDBJ databases">
        <title>Whole genome sequence of Candidatus Rickettsia asemboensis strain NMRCii isolated from cat fleas in west Kenya.</title>
        <authorList>
            <person name="Jima D."/>
            <person name="Luce-Fedrow A."/>
            <person name="Yang Y."/>
            <person name="Maina A.N."/>
            <person name="Snesrud E.C."/>
            <person name="Jarman R.G."/>
            <person name="Richards A.L."/>
            <person name="Hang J."/>
        </authorList>
    </citation>
    <scope>NUCLEOTIDE SEQUENCE [LARGE SCALE GENOMIC DNA]</scope>
    <source>
        <strain evidence="4 5">NMRCii</strain>
    </source>
</reference>
<evidence type="ECO:0000313" key="4">
    <source>
        <dbReference type="EMBL" id="KIJ89114.1"/>
    </source>
</evidence>
<dbReference type="Pfam" id="PF01734">
    <property type="entry name" value="Patatin"/>
    <property type="match status" value="1"/>
</dbReference>
<gene>
    <name evidence="4" type="ORF">SB78_01365</name>
</gene>
<accession>A0A0C2QZ62</accession>
<dbReference type="GO" id="GO:0006629">
    <property type="term" value="P:lipid metabolic process"/>
    <property type="evidence" value="ECO:0007669"/>
    <property type="project" value="UniProtKB-KW"/>
</dbReference>
<comment type="caution">
    <text evidence="2">Lacks conserved residue(s) required for the propagation of feature annotation.</text>
</comment>
<dbReference type="AlphaFoldDB" id="A0A0C2QZ62"/>
<keyword evidence="1" id="KW-0443">Lipid metabolism</keyword>
<feature type="short sequence motif" description="DGA/G" evidence="2">
    <location>
        <begin position="107"/>
        <end position="109"/>
    </location>
</feature>
<dbReference type="SUPFAM" id="SSF52151">
    <property type="entry name" value="FabD/lysophospholipase-like"/>
    <property type="match status" value="1"/>
</dbReference>
<comment type="caution">
    <text evidence="4">The sequence shown here is derived from an EMBL/GenBank/DDBJ whole genome shotgun (WGS) entry which is preliminary data.</text>
</comment>
<dbReference type="PROSITE" id="PS51635">
    <property type="entry name" value="PNPLA"/>
    <property type="match status" value="1"/>
</dbReference>